<sequence>MAESKIDDEYGEKPALVLEEPLQDIVVGEDSTFRTENVSSEDWERRNVIERTRGSIHTRVELLEVTHGTLDEDGDEATLMVFRFRFDSQKSSRRVLRTRVNIEFLGKDGGNAPIVEAIAPEERWTVMPTTDSETTTRGGELNLGSSGVPFMEAGATAKLEKTISRDVSDATTVSGSINLGRGRNSGESTVAVWNLQENKRRETGVPDSVTTAVLLRRYDSEPFNARVELEADVDWVSGFARKFTGVPLDDPVLFNPALGGSKPKRGRSYGAKDLGSVDLYKLCAVRFAVEAPFAGTGLEKHLLPKEFMGRLRRS</sequence>
<name>A0ACD3YNL4_FUSSC</name>
<evidence type="ECO:0000313" key="1">
    <source>
        <dbReference type="EMBL" id="UPK90448.1"/>
    </source>
</evidence>
<proteinExistence type="predicted"/>
<gene>
    <name evidence="1" type="ORF">LCI18_001383</name>
</gene>
<keyword evidence="2" id="KW-1185">Reference proteome</keyword>
<protein>
    <submittedName>
        <fullName evidence="1">Uncharacterized protein</fullName>
    </submittedName>
</protein>
<reference evidence="1" key="1">
    <citation type="submission" date="2021-11" db="EMBL/GenBank/DDBJ databases">
        <title>Fusarium solani-melongenae Genome sequencing and assembly.</title>
        <authorList>
            <person name="Xie S."/>
            <person name="Huang L."/>
            <person name="Zhang X."/>
        </authorList>
    </citation>
    <scope>NUCLEOTIDE SEQUENCE</scope>
    <source>
        <strain evidence="1">CRI 24-3</strain>
    </source>
</reference>
<organism evidence="1 2">
    <name type="scientific">Fusarium solani subsp. cucurbitae</name>
    <name type="common">Neocosmosporum cucurbitae</name>
    <dbReference type="NCBI Taxonomy" id="2747967"/>
    <lineage>
        <taxon>Eukaryota</taxon>
        <taxon>Fungi</taxon>
        <taxon>Dikarya</taxon>
        <taxon>Ascomycota</taxon>
        <taxon>Pezizomycotina</taxon>
        <taxon>Sordariomycetes</taxon>
        <taxon>Hypocreomycetidae</taxon>
        <taxon>Hypocreales</taxon>
        <taxon>Nectriaceae</taxon>
        <taxon>Fusarium</taxon>
        <taxon>Fusarium solani species complex</taxon>
    </lineage>
</organism>
<evidence type="ECO:0000313" key="2">
    <source>
        <dbReference type="Proteomes" id="UP000830768"/>
    </source>
</evidence>
<dbReference type="EMBL" id="CP090030">
    <property type="protein sequence ID" value="UPK90448.1"/>
    <property type="molecule type" value="Genomic_DNA"/>
</dbReference>
<dbReference type="Proteomes" id="UP000830768">
    <property type="component" value="Chromosome 1"/>
</dbReference>
<accession>A0ACD3YNL4</accession>